<dbReference type="Proteomes" id="UP001489004">
    <property type="component" value="Unassembled WGS sequence"/>
</dbReference>
<dbReference type="InterPro" id="IPR023801">
    <property type="entry name" value="His_deacetylse_dom"/>
</dbReference>
<feature type="region of interest" description="Disordered" evidence="2">
    <location>
        <begin position="24"/>
        <end position="51"/>
    </location>
</feature>
<protein>
    <recommendedName>
        <fullName evidence="3">Histone deacetylase domain-containing protein</fullName>
    </recommendedName>
</protein>
<dbReference type="CDD" id="cd09993">
    <property type="entry name" value="HDAC_classIV"/>
    <property type="match status" value="1"/>
</dbReference>
<dbReference type="GO" id="GO:0016787">
    <property type="term" value="F:hydrolase activity"/>
    <property type="evidence" value="ECO:0007669"/>
    <property type="project" value="UniProtKB-KW"/>
</dbReference>
<dbReference type="InterPro" id="IPR000286">
    <property type="entry name" value="HDACs"/>
</dbReference>
<dbReference type="InterPro" id="IPR023696">
    <property type="entry name" value="Ureohydrolase_dom_sf"/>
</dbReference>
<dbReference type="GO" id="GO:0004407">
    <property type="term" value="F:histone deacetylase activity"/>
    <property type="evidence" value="ECO:0007669"/>
    <property type="project" value="InterPro"/>
</dbReference>
<dbReference type="PANTHER" id="PTHR10625">
    <property type="entry name" value="HISTONE DEACETYLASE HDAC1-RELATED"/>
    <property type="match status" value="1"/>
</dbReference>
<dbReference type="InterPro" id="IPR044150">
    <property type="entry name" value="HDAC_classIV"/>
</dbReference>
<dbReference type="Pfam" id="PF00850">
    <property type="entry name" value="Hist_deacetyl"/>
    <property type="match status" value="1"/>
</dbReference>
<evidence type="ECO:0000259" key="3">
    <source>
        <dbReference type="Pfam" id="PF00850"/>
    </source>
</evidence>
<evidence type="ECO:0000256" key="1">
    <source>
        <dbReference type="ARBA" id="ARBA00022801"/>
    </source>
</evidence>
<dbReference type="GO" id="GO:0040029">
    <property type="term" value="P:epigenetic regulation of gene expression"/>
    <property type="evidence" value="ECO:0007669"/>
    <property type="project" value="TreeGrafter"/>
</dbReference>
<dbReference type="InterPro" id="IPR037138">
    <property type="entry name" value="His_deacetylse_dom_sf"/>
</dbReference>
<comment type="caution">
    <text evidence="4">The sequence shown here is derived from an EMBL/GenBank/DDBJ whole genome shotgun (WGS) entry which is preliminary data.</text>
</comment>
<feature type="domain" description="Histone deacetylase" evidence="3">
    <location>
        <begin position="86"/>
        <end position="343"/>
    </location>
</feature>
<accession>A0AAW1P8Z5</accession>
<name>A0AAW1P8Z5_9CHLO</name>
<evidence type="ECO:0000256" key="2">
    <source>
        <dbReference type="SAM" id="MobiDB-lite"/>
    </source>
</evidence>
<organism evidence="4 5">
    <name type="scientific">[Myrmecia] bisecta</name>
    <dbReference type="NCBI Taxonomy" id="41462"/>
    <lineage>
        <taxon>Eukaryota</taxon>
        <taxon>Viridiplantae</taxon>
        <taxon>Chlorophyta</taxon>
        <taxon>core chlorophytes</taxon>
        <taxon>Trebouxiophyceae</taxon>
        <taxon>Trebouxiales</taxon>
        <taxon>Trebouxiaceae</taxon>
        <taxon>Myrmecia</taxon>
    </lineage>
</organism>
<dbReference type="EMBL" id="JALJOR010000017">
    <property type="protein sequence ID" value="KAK9804901.1"/>
    <property type="molecule type" value="Genomic_DNA"/>
</dbReference>
<dbReference type="PANTHER" id="PTHR10625:SF32">
    <property type="entry name" value="HISTONE DEACETYLASE"/>
    <property type="match status" value="1"/>
</dbReference>
<dbReference type="PRINTS" id="PR01270">
    <property type="entry name" value="HDASUPER"/>
</dbReference>
<keyword evidence="1" id="KW-0378">Hydrolase</keyword>
<evidence type="ECO:0000313" key="5">
    <source>
        <dbReference type="Proteomes" id="UP001489004"/>
    </source>
</evidence>
<evidence type="ECO:0000313" key="4">
    <source>
        <dbReference type="EMBL" id="KAK9804901.1"/>
    </source>
</evidence>
<proteinExistence type="predicted"/>
<keyword evidence="5" id="KW-1185">Reference proteome</keyword>
<gene>
    <name evidence="4" type="ORF">WJX72_010870</name>
</gene>
<sequence>MENCDRSLKAQMCLFQPPTTWVDPPRTPAASRFGSNRRVNRTPYTGRRGVHADSTSVTGLPVVHHPAYSAPQLPSGHRFPMGVFGRIHHLLLQEGLIQPTQVHCPAFLPSGDELQLVHDAQYVDRFCTGTLDAELERRIGFGEVTRQPILIERTLAEVAGTLHTAELALQCGLACNTAGGTHHAFPAYGSGFCILNDLAFTARNLQRRGAVQRVLILDLDVHQGDGTAAIFEGDDSVFTLSVHAESNFPYRKQTSDLDVGLPDGTGDEAYLRQVGDVLPSVLSSFRPDLVLYDAGVDVHRDDKLGRLALTDDGLMRREMQVLDTCLAAGIPIAGYVGGGYSSDLDVLAHRHSALHRAALQMWQDYKL</sequence>
<dbReference type="Gene3D" id="3.40.800.20">
    <property type="entry name" value="Histone deacetylase domain"/>
    <property type="match status" value="1"/>
</dbReference>
<dbReference type="AlphaFoldDB" id="A0AAW1P8Z5"/>
<reference evidence="4 5" key="1">
    <citation type="journal article" date="2024" name="Nat. Commun.">
        <title>Phylogenomics reveals the evolutionary origins of lichenization in chlorophyte algae.</title>
        <authorList>
            <person name="Puginier C."/>
            <person name="Libourel C."/>
            <person name="Otte J."/>
            <person name="Skaloud P."/>
            <person name="Haon M."/>
            <person name="Grisel S."/>
            <person name="Petersen M."/>
            <person name="Berrin J.G."/>
            <person name="Delaux P.M."/>
            <person name="Dal Grande F."/>
            <person name="Keller J."/>
        </authorList>
    </citation>
    <scope>NUCLEOTIDE SEQUENCE [LARGE SCALE GENOMIC DNA]</scope>
    <source>
        <strain evidence="4 5">SAG 2043</strain>
    </source>
</reference>
<dbReference type="SUPFAM" id="SSF52768">
    <property type="entry name" value="Arginase/deacetylase"/>
    <property type="match status" value="1"/>
</dbReference>